<dbReference type="AlphaFoldDB" id="A0A1W1DVS0"/>
<gene>
    <name evidence="1" type="ORF">MNB_SUP05-7-739</name>
</gene>
<dbReference type="EMBL" id="FPHW01000238">
    <property type="protein sequence ID" value="SFV85685.1"/>
    <property type="molecule type" value="Genomic_DNA"/>
</dbReference>
<protein>
    <submittedName>
        <fullName evidence="1">Uncharacterized protein</fullName>
    </submittedName>
</protein>
<proteinExistence type="predicted"/>
<reference evidence="1" key="1">
    <citation type="submission" date="2016-10" db="EMBL/GenBank/DDBJ databases">
        <authorList>
            <person name="de Groot N.N."/>
        </authorList>
    </citation>
    <scope>NUCLEOTIDE SEQUENCE</scope>
</reference>
<name>A0A1W1DVS0_9ZZZZ</name>
<sequence>MIETLTYKNEEDLIDKIKLLVNTVDPCVGYSIEIDRI</sequence>
<accession>A0A1W1DVS0</accession>
<evidence type="ECO:0000313" key="1">
    <source>
        <dbReference type="EMBL" id="SFV85685.1"/>
    </source>
</evidence>
<organism evidence="1">
    <name type="scientific">hydrothermal vent metagenome</name>
    <dbReference type="NCBI Taxonomy" id="652676"/>
    <lineage>
        <taxon>unclassified sequences</taxon>
        <taxon>metagenomes</taxon>
        <taxon>ecological metagenomes</taxon>
    </lineage>
</organism>